<dbReference type="GO" id="GO:0031514">
    <property type="term" value="C:motile cilium"/>
    <property type="evidence" value="ECO:0007669"/>
    <property type="project" value="UniProtKB-SubCell"/>
</dbReference>
<feature type="repeat" description="WD" evidence="11">
    <location>
        <begin position="166"/>
        <end position="207"/>
    </location>
</feature>
<dbReference type="PANTHER" id="PTHR13720:SF14">
    <property type="entry name" value="CILIA- AND FLAGELLA-ASSOCIATED PROTEIN 52"/>
    <property type="match status" value="1"/>
</dbReference>
<dbReference type="Pfam" id="PF00400">
    <property type="entry name" value="WD40"/>
    <property type="match status" value="4"/>
</dbReference>
<feature type="repeat" description="WD" evidence="11">
    <location>
        <begin position="210"/>
        <end position="251"/>
    </location>
</feature>
<evidence type="ECO:0000256" key="1">
    <source>
        <dbReference type="ARBA" id="ARBA00004230"/>
    </source>
</evidence>
<dbReference type="InterPro" id="IPR019775">
    <property type="entry name" value="WD40_repeat_CS"/>
</dbReference>
<organism evidence="12 13">
    <name type="scientific">Cystoisospora suis</name>
    <dbReference type="NCBI Taxonomy" id="483139"/>
    <lineage>
        <taxon>Eukaryota</taxon>
        <taxon>Sar</taxon>
        <taxon>Alveolata</taxon>
        <taxon>Apicomplexa</taxon>
        <taxon>Conoidasida</taxon>
        <taxon>Coccidia</taxon>
        <taxon>Eucoccidiorida</taxon>
        <taxon>Eimeriorina</taxon>
        <taxon>Sarcocystidae</taxon>
        <taxon>Cystoisospora</taxon>
    </lineage>
</organism>
<accession>A0A2C6KQ57</accession>
<keyword evidence="6 12" id="KW-0282">Flagellum</keyword>
<gene>
    <name evidence="12" type="ORF">CSUI_006910</name>
</gene>
<dbReference type="GO" id="GO:0005930">
    <property type="term" value="C:axoneme"/>
    <property type="evidence" value="ECO:0007669"/>
    <property type="project" value="UniProtKB-ARBA"/>
</dbReference>
<comment type="similarity">
    <text evidence="9">Belongs to the CFAP52 family.</text>
</comment>
<dbReference type="InterPro" id="IPR050630">
    <property type="entry name" value="WD_repeat_EMAP"/>
</dbReference>
<dbReference type="EMBL" id="MIGC01003556">
    <property type="protein sequence ID" value="PHJ19259.1"/>
    <property type="molecule type" value="Genomic_DNA"/>
</dbReference>
<dbReference type="Proteomes" id="UP000221165">
    <property type="component" value="Unassembled WGS sequence"/>
</dbReference>
<keyword evidence="4 11" id="KW-0853">WD repeat</keyword>
<feature type="repeat" description="WD" evidence="11">
    <location>
        <begin position="336"/>
        <end position="369"/>
    </location>
</feature>
<keyword evidence="3" id="KW-0963">Cytoplasm</keyword>
<evidence type="ECO:0000256" key="9">
    <source>
        <dbReference type="ARBA" id="ARBA00029456"/>
    </source>
</evidence>
<keyword evidence="8" id="KW-0966">Cell projection</keyword>
<evidence type="ECO:0000313" key="12">
    <source>
        <dbReference type="EMBL" id="PHJ19259.1"/>
    </source>
</evidence>
<evidence type="ECO:0000256" key="11">
    <source>
        <dbReference type="PROSITE-ProRule" id="PRU00221"/>
    </source>
</evidence>
<dbReference type="RefSeq" id="XP_067920961.1">
    <property type="nucleotide sequence ID" value="XM_068067060.1"/>
</dbReference>
<evidence type="ECO:0000256" key="2">
    <source>
        <dbReference type="ARBA" id="ARBA00004496"/>
    </source>
</evidence>
<evidence type="ECO:0000256" key="4">
    <source>
        <dbReference type="ARBA" id="ARBA00022574"/>
    </source>
</evidence>
<feature type="repeat" description="WD" evidence="11">
    <location>
        <begin position="294"/>
        <end position="335"/>
    </location>
</feature>
<dbReference type="CDD" id="cd00200">
    <property type="entry name" value="WD40"/>
    <property type="match status" value="1"/>
</dbReference>
<evidence type="ECO:0000256" key="7">
    <source>
        <dbReference type="ARBA" id="ARBA00023069"/>
    </source>
</evidence>
<dbReference type="OrthoDB" id="6252103at2759"/>
<evidence type="ECO:0000256" key="5">
    <source>
        <dbReference type="ARBA" id="ARBA00022737"/>
    </source>
</evidence>
<dbReference type="VEuPathDB" id="ToxoDB:CSUI_006910"/>
<evidence type="ECO:0000256" key="6">
    <source>
        <dbReference type="ARBA" id="ARBA00022846"/>
    </source>
</evidence>
<dbReference type="PRINTS" id="PR00320">
    <property type="entry name" value="GPROTEINBRPT"/>
</dbReference>
<dbReference type="PROSITE" id="PS00678">
    <property type="entry name" value="WD_REPEATS_1"/>
    <property type="match status" value="1"/>
</dbReference>
<keyword evidence="5" id="KW-0677">Repeat</keyword>
<keyword evidence="7" id="KW-0969">Cilium</keyword>
<dbReference type="Gene3D" id="2.130.10.10">
    <property type="entry name" value="YVTN repeat-like/Quinoprotein amine dehydrogenase"/>
    <property type="match status" value="3"/>
</dbReference>
<dbReference type="PROSITE" id="PS50294">
    <property type="entry name" value="WD_REPEATS_REGION"/>
    <property type="match status" value="4"/>
</dbReference>
<protein>
    <recommendedName>
        <fullName evidence="10">Cilia- and flagella-associated protein 52</fullName>
    </recommendedName>
</protein>
<reference evidence="12 13" key="1">
    <citation type="journal article" date="2017" name="Int. J. Parasitol.">
        <title>The genome of the protozoan parasite Cystoisospora suis and a reverse vaccinology approach to identify vaccine candidates.</title>
        <authorList>
            <person name="Palmieri N."/>
            <person name="Shrestha A."/>
            <person name="Ruttkowski B."/>
            <person name="Beck T."/>
            <person name="Vogl C."/>
            <person name="Tomley F."/>
            <person name="Blake D.P."/>
            <person name="Joachim A."/>
        </authorList>
    </citation>
    <scope>NUCLEOTIDE SEQUENCE [LARGE SCALE GENOMIC DNA]</scope>
    <source>
        <strain evidence="12 13">Wien I</strain>
    </source>
</reference>
<proteinExistence type="inferred from homology"/>
<comment type="caution">
    <text evidence="12">The sequence shown here is derived from an EMBL/GenBank/DDBJ whole genome shotgun (WGS) entry which is preliminary data.</text>
</comment>
<evidence type="ECO:0000256" key="3">
    <source>
        <dbReference type="ARBA" id="ARBA00022490"/>
    </source>
</evidence>
<keyword evidence="13" id="KW-1185">Reference proteome</keyword>
<dbReference type="InterPro" id="IPR001680">
    <property type="entry name" value="WD40_rpt"/>
</dbReference>
<evidence type="ECO:0000256" key="8">
    <source>
        <dbReference type="ARBA" id="ARBA00023273"/>
    </source>
</evidence>
<dbReference type="AlphaFoldDB" id="A0A2C6KQ57"/>
<dbReference type="PANTHER" id="PTHR13720">
    <property type="entry name" value="WD-40 REPEAT PROTEIN"/>
    <property type="match status" value="1"/>
</dbReference>
<dbReference type="SMART" id="SM00320">
    <property type="entry name" value="WD40"/>
    <property type="match status" value="8"/>
</dbReference>
<comment type="subcellular location">
    <subcellularLocation>
        <location evidence="1">Cell projection</location>
        <location evidence="1">Cilium</location>
        <location evidence="1">Flagellum</location>
    </subcellularLocation>
    <subcellularLocation>
        <location evidence="2">Cytoplasm</location>
    </subcellularLocation>
</comment>
<dbReference type="GeneID" id="94430271"/>
<dbReference type="InterPro" id="IPR036322">
    <property type="entry name" value="WD40_repeat_dom_sf"/>
</dbReference>
<evidence type="ECO:0000313" key="13">
    <source>
        <dbReference type="Proteomes" id="UP000221165"/>
    </source>
</evidence>
<dbReference type="InterPro" id="IPR015943">
    <property type="entry name" value="WD40/YVTN_repeat-like_dom_sf"/>
</dbReference>
<dbReference type="InterPro" id="IPR020472">
    <property type="entry name" value="WD40_PAC1"/>
</dbReference>
<name>A0A2C6KQ57_9APIC</name>
<sequence>MFPQGITCSAQLPNGDLLVGTGEGAIAKIEADSLTVKGTCQVLGAVTSIVIAPDHQHFFAGTRMGNIYWVDVHSLTPDIRSTCHSDKINCVVYPPNLSGLFATASMNEIRLWNSRTYRELLRIQVPQIECYSVAFMNDGASIISGWSDGKIRAFLPQSGKLSYAVNDAHRDGVTAIAGTADSRRIVSGGMTGSVRVWSAGEQTQIMLASLKEHRSRVWSVKLRKNDMHAVSASADGSIIVWDLGTYTSVISMVETTIFKGIAYHPDEIQLLATGSDRKVHFLDTYEGGKIRDIEASDKGEINCLAITNDGRSFCSGGDDKILKLWDYERGETLYSGVAHTDAITCCCISPDQSTLVSAGQEGAIFVWDLPDEIRGVAAASGETPMLQNEA</sequence>
<dbReference type="PROSITE" id="PS50082">
    <property type="entry name" value="WD_REPEATS_2"/>
    <property type="match status" value="4"/>
</dbReference>
<evidence type="ECO:0000256" key="10">
    <source>
        <dbReference type="ARBA" id="ARBA00029552"/>
    </source>
</evidence>
<dbReference type="SUPFAM" id="SSF50978">
    <property type="entry name" value="WD40 repeat-like"/>
    <property type="match status" value="1"/>
</dbReference>
<dbReference type="FunFam" id="2.130.10.10:FF:001320">
    <property type="entry name" value="Predicted protein"/>
    <property type="match status" value="1"/>
</dbReference>